<evidence type="ECO:0000256" key="4">
    <source>
        <dbReference type="ARBA" id="ARBA00023098"/>
    </source>
</evidence>
<evidence type="ECO:0000256" key="2">
    <source>
        <dbReference type="ARBA" id="ARBA00011881"/>
    </source>
</evidence>
<comment type="similarity">
    <text evidence="1">Belongs to the C/M/P thioester hydrolase family.</text>
</comment>
<protein>
    <recommendedName>
        <fullName evidence="9">Acyl-CoA thioesterase II domain-containing protein</fullName>
    </recommendedName>
</protein>
<dbReference type="InterPro" id="IPR042171">
    <property type="entry name" value="Acyl-CoA_hotdog"/>
</dbReference>
<proteinExistence type="inferred from homology"/>
<dbReference type="GO" id="GO:0006637">
    <property type="term" value="P:acyl-CoA metabolic process"/>
    <property type="evidence" value="ECO:0007669"/>
    <property type="project" value="InterPro"/>
</dbReference>
<accession>A0A381S409</accession>
<dbReference type="GO" id="GO:0047617">
    <property type="term" value="F:fatty acyl-CoA hydrolase activity"/>
    <property type="evidence" value="ECO:0007669"/>
    <property type="project" value="InterPro"/>
</dbReference>
<comment type="subunit">
    <text evidence="2">Homotetramer.</text>
</comment>
<dbReference type="EMBL" id="UINC01002569">
    <property type="protein sequence ID" value="SUZ98068.1"/>
    <property type="molecule type" value="Genomic_DNA"/>
</dbReference>
<evidence type="ECO:0000259" key="6">
    <source>
        <dbReference type="Pfam" id="PF02551"/>
    </source>
</evidence>
<feature type="domain" description="Acyl-CoA thioesterase-like N-terminal HotDog" evidence="7">
    <location>
        <begin position="32"/>
        <end position="110"/>
    </location>
</feature>
<dbReference type="InterPro" id="IPR025652">
    <property type="entry name" value="TesB_C"/>
</dbReference>
<dbReference type="SUPFAM" id="SSF54637">
    <property type="entry name" value="Thioesterase/thiol ester dehydrase-isomerase"/>
    <property type="match status" value="2"/>
</dbReference>
<dbReference type="CDD" id="cd03445">
    <property type="entry name" value="Thioesterase_II_repeat2"/>
    <property type="match status" value="1"/>
</dbReference>
<dbReference type="FunFam" id="2.40.160.210:FF:000001">
    <property type="entry name" value="Acyl-CoA thioesterase II"/>
    <property type="match status" value="1"/>
</dbReference>
<dbReference type="CDD" id="cd03444">
    <property type="entry name" value="Thioesterase_II_repeat1"/>
    <property type="match status" value="1"/>
</dbReference>
<dbReference type="PANTHER" id="PTHR11066:SF34">
    <property type="entry name" value="ACYL-COENZYME A THIOESTERASE 8"/>
    <property type="match status" value="1"/>
</dbReference>
<sequence length="289" mass="32744">MKRKALDKLIKLLDLEQLEDNLFRGQSENIGGPRVFGGQVLGQALTAAAKTVDKKRSVHSLHAYFLRPGDMKQPIIYDVDRIRDGGSFTTRRVIAIQKGEPIFNMSSSFHKKETGPTHQIDMPDIPGPEKCMSDLEMRKQMIDKVPERFREFFTRERPIEIRNLPGEGMFEEPKKQPPYKHVWMKAVAKLPDDDICHQAILAYASDMGLLSTSLNPHRLSFAKGNVQSASLDHGMWFHRPFRADEWMLYSTDSPSASNARGFNRGSVYTRDGKLIASAVQEGLMRVVKG</sequence>
<feature type="domain" description="Acyl-CoA thioesterase 2 C-terminal" evidence="6">
    <location>
        <begin position="154"/>
        <end position="283"/>
    </location>
</feature>
<evidence type="ECO:0000313" key="8">
    <source>
        <dbReference type="EMBL" id="SUZ98068.1"/>
    </source>
</evidence>
<dbReference type="InterPro" id="IPR029069">
    <property type="entry name" value="HotDog_dom_sf"/>
</dbReference>
<evidence type="ECO:0000256" key="1">
    <source>
        <dbReference type="ARBA" id="ARBA00006538"/>
    </source>
</evidence>
<evidence type="ECO:0008006" key="9">
    <source>
        <dbReference type="Google" id="ProtNLM"/>
    </source>
</evidence>
<keyword evidence="4" id="KW-0443">Lipid metabolism</keyword>
<keyword evidence="3" id="KW-0378">Hydrolase</keyword>
<feature type="region of interest" description="Disordered" evidence="5">
    <location>
        <begin position="106"/>
        <end position="125"/>
    </location>
</feature>
<dbReference type="GO" id="GO:0009062">
    <property type="term" value="P:fatty acid catabolic process"/>
    <property type="evidence" value="ECO:0007669"/>
    <property type="project" value="TreeGrafter"/>
</dbReference>
<evidence type="ECO:0000259" key="7">
    <source>
        <dbReference type="Pfam" id="PF13622"/>
    </source>
</evidence>
<dbReference type="GO" id="GO:0005829">
    <property type="term" value="C:cytosol"/>
    <property type="evidence" value="ECO:0007669"/>
    <property type="project" value="TreeGrafter"/>
</dbReference>
<name>A0A381S409_9ZZZZ</name>
<evidence type="ECO:0000256" key="5">
    <source>
        <dbReference type="SAM" id="MobiDB-lite"/>
    </source>
</evidence>
<dbReference type="AlphaFoldDB" id="A0A381S409"/>
<dbReference type="NCBIfam" id="TIGR00189">
    <property type="entry name" value="tesB"/>
    <property type="match status" value="1"/>
</dbReference>
<organism evidence="8">
    <name type="scientific">marine metagenome</name>
    <dbReference type="NCBI Taxonomy" id="408172"/>
    <lineage>
        <taxon>unclassified sequences</taxon>
        <taxon>metagenomes</taxon>
        <taxon>ecological metagenomes</taxon>
    </lineage>
</organism>
<gene>
    <name evidence="8" type="ORF">METZ01_LOCUS50922</name>
</gene>
<dbReference type="InterPro" id="IPR003703">
    <property type="entry name" value="Acyl_CoA_thio"/>
</dbReference>
<dbReference type="InterPro" id="IPR049449">
    <property type="entry name" value="TesB_ACOT8-like_N"/>
</dbReference>
<dbReference type="Pfam" id="PF13622">
    <property type="entry name" value="4HBT_3"/>
    <property type="match status" value="1"/>
</dbReference>
<dbReference type="Gene3D" id="2.40.160.210">
    <property type="entry name" value="Acyl-CoA thioesterase, double hotdog domain"/>
    <property type="match status" value="1"/>
</dbReference>
<dbReference type="Pfam" id="PF02551">
    <property type="entry name" value="Acyl_CoA_thio"/>
    <property type="match status" value="1"/>
</dbReference>
<reference evidence="8" key="1">
    <citation type="submission" date="2018-05" db="EMBL/GenBank/DDBJ databases">
        <authorList>
            <person name="Lanie J.A."/>
            <person name="Ng W.-L."/>
            <person name="Kazmierczak K.M."/>
            <person name="Andrzejewski T.M."/>
            <person name="Davidsen T.M."/>
            <person name="Wayne K.J."/>
            <person name="Tettelin H."/>
            <person name="Glass J.I."/>
            <person name="Rusch D."/>
            <person name="Podicherti R."/>
            <person name="Tsui H.-C.T."/>
            <person name="Winkler M.E."/>
        </authorList>
    </citation>
    <scope>NUCLEOTIDE SEQUENCE</scope>
</reference>
<evidence type="ECO:0000256" key="3">
    <source>
        <dbReference type="ARBA" id="ARBA00022801"/>
    </source>
</evidence>
<dbReference type="PANTHER" id="PTHR11066">
    <property type="entry name" value="ACYL-COA THIOESTERASE"/>
    <property type="match status" value="1"/>
</dbReference>